<dbReference type="SMART" id="SM00320">
    <property type="entry name" value="WD40"/>
    <property type="match status" value="10"/>
</dbReference>
<dbReference type="Gene3D" id="2.130.10.10">
    <property type="entry name" value="YVTN repeat-like/Quinoprotein amine dehydrogenase"/>
    <property type="match status" value="4"/>
</dbReference>
<feature type="repeat" description="WD" evidence="3">
    <location>
        <begin position="722"/>
        <end position="766"/>
    </location>
</feature>
<evidence type="ECO:0000256" key="3">
    <source>
        <dbReference type="PROSITE-ProRule" id="PRU00221"/>
    </source>
</evidence>
<evidence type="ECO:0000313" key="6">
    <source>
        <dbReference type="Proteomes" id="UP000182841"/>
    </source>
</evidence>
<dbReference type="InterPro" id="IPR019775">
    <property type="entry name" value="WD40_repeat_CS"/>
</dbReference>
<proteinExistence type="predicted"/>
<dbReference type="SUPFAM" id="SSF51004">
    <property type="entry name" value="C-terminal (heme d1) domain of cytochrome cd1-nitrite reductase"/>
    <property type="match status" value="1"/>
</dbReference>
<gene>
    <name evidence="5" type="ORF">SAMN05421870_12118</name>
</gene>
<keyword evidence="6" id="KW-1185">Reference proteome</keyword>
<evidence type="ECO:0000313" key="5">
    <source>
        <dbReference type="EMBL" id="SES37641.1"/>
    </source>
</evidence>
<dbReference type="EMBL" id="FOGO01000021">
    <property type="protein sequence ID" value="SES37641.1"/>
    <property type="molecule type" value="Genomic_DNA"/>
</dbReference>
<keyword evidence="1 3" id="KW-0853">WD repeat</keyword>
<feature type="repeat" description="WD" evidence="3">
    <location>
        <begin position="625"/>
        <end position="668"/>
    </location>
</feature>
<feature type="compositionally biased region" description="Basic and acidic residues" evidence="4">
    <location>
        <begin position="1"/>
        <end position="12"/>
    </location>
</feature>
<dbReference type="InterPro" id="IPR001680">
    <property type="entry name" value="WD40_rpt"/>
</dbReference>
<dbReference type="SUPFAM" id="SSF50998">
    <property type="entry name" value="Quinoprotein alcohol dehydrogenase-like"/>
    <property type="match status" value="1"/>
</dbReference>
<dbReference type="InterPro" id="IPR011047">
    <property type="entry name" value="Quinoprotein_ADH-like_sf"/>
</dbReference>
<organism evidence="5 6">
    <name type="scientific">Streptomyces qinglanensis</name>
    <dbReference type="NCBI Taxonomy" id="943816"/>
    <lineage>
        <taxon>Bacteria</taxon>
        <taxon>Bacillati</taxon>
        <taxon>Actinomycetota</taxon>
        <taxon>Actinomycetes</taxon>
        <taxon>Kitasatosporales</taxon>
        <taxon>Streptomycetaceae</taxon>
        <taxon>Streptomyces</taxon>
    </lineage>
</organism>
<dbReference type="PANTHER" id="PTHR19848">
    <property type="entry name" value="WD40 REPEAT PROTEIN"/>
    <property type="match status" value="1"/>
</dbReference>
<feature type="region of interest" description="Disordered" evidence="4">
    <location>
        <begin position="349"/>
        <end position="380"/>
    </location>
</feature>
<protein>
    <submittedName>
        <fullName evidence="5">WD40 repeat</fullName>
    </submittedName>
</protein>
<feature type="repeat" description="WD" evidence="3">
    <location>
        <begin position="669"/>
        <end position="705"/>
    </location>
</feature>
<feature type="compositionally biased region" description="Basic and acidic residues" evidence="4">
    <location>
        <begin position="27"/>
        <end position="44"/>
    </location>
</feature>
<feature type="region of interest" description="Disordered" evidence="4">
    <location>
        <begin position="1"/>
        <end position="59"/>
    </location>
</feature>
<evidence type="ECO:0000256" key="2">
    <source>
        <dbReference type="ARBA" id="ARBA00022737"/>
    </source>
</evidence>
<dbReference type="PROSITE" id="PS50294">
    <property type="entry name" value="WD_REPEATS_REGION"/>
    <property type="match status" value="1"/>
</dbReference>
<dbReference type="SUPFAM" id="SSF50978">
    <property type="entry name" value="WD40 repeat-like"/>
    <property type="match status" value="1"/>
</dbReference>
<dbReference type="CDD" id="cd00200">
    <property type="entry name" value="WD40"/>
    <property type="match status" value="1"/>
</dbReference>
<dbReference type="PROSITE" id="PS50082">
    <property type="entry name" value="WD_REPEATS_2"/>
    <property type="match status" value="4"/>
</dbReference>
<evidence type="ECO:0000256" key="1">
    <source>
        <dbReference type="ARBA" id="ARBA00022574"/>
    </source>
</evidence>
<dbReference type="InterPro" id="IPR015943">
    <property type="entry name" value="WD40/YVTN_repeat-like_dom_sf"/>
</dbReference>
<feature type="repeat" description="WD" evidence="3">
    <location>
        <begin position="471"/>
        <end position="493"/>
    </location>
</feature>
<dbReference type="Pfam" id="PF00400">
    <property type="entry name" value="WD40"/>
    <property type="match status" value="4"/>
</dbReference>
<keyword evidence="2" id="KW-0677">Repeat</keyword>
<feature type="region of interest" description="Disordered" evidence="4">
    <location>
        <begin position="759"/>
        <end position="778"/>
    </location>
</feature>
<dbReference type="InterPro" id="IPR036322">
    <property type="entry name" value="WD40_repeat_dom_sf"/>
</dbReference>
<sequence>MTEPPERPDRHPQTLGHLEIQGSGGHLEIRDGHAESPRPERHQEAPGPGRQAPAVRPADSHVEIQQKLAAALADLVPDDPSIPPHPYLRRHLAQHAAQGHVLDDTHVPPALLPWETSAAVRRLLAAGESSSLRQQWLQAWAKLEPFTRDLTPLSRLASLQLAHHAATARHLPPERRGNPPEPFAESPVTPLWSDCASAENLWALTDPAVTSLTSVTPRGPRRTLVVAGDDHGAVRLLRPDGTAAAAPLALHQGAVTHLLPLADGLVVTAGTDGRVTVLDAHRARPIRQIHHRERAWVTSLIRHEQSEHAPALLAAYGDGHIAAFDAATFQPADIPLPVLESAPVLLQSTRLPGPADPPRTECGSPVRGGEAAVSGPPRSGTPVLLFAQHDTVGCFDGRTTARCSRHPAAVRALLALPDRSGRYAVALEDGSLALHDAAAPQLRLPAPTGTGPDTTQATALQVVEVENRQTLASASADGTVRLWELPALRPLHLALPGHSAPATALTAVTRDGHTRLYSAGLDSTIRTWPLSSAALQNPPPVWTPITASALSPPPMRLLATAEEARTKVWNIETGAEQLVHEGDSSTALAWVPLGTRLLLAAGMSDSSVVLWDLTEGGAASTVRALTGHYSPALCLVPMIDDATALLAGGGADGRVLVWDLSTGRTVHSFSQHVFSVRCLASVHSRHGFLLASGGSDGNVRIWDLRRPPREAGGGHRSDPVTIRCEQHAVNDVAFFPLDNGGLRLATAGQDGSLKVWSVREGQGQEPVPGRQERSRERSYDGVDLVREFNPGDGELTAVTRFTDGRGRTVFAVAGRTGIHLWDATVDRPLLQAVTGYPVNTLKMAPQRASESVAPVLLATGEAGTMILRLDDKRL</sequence>
<dbReference type="Proteomes" id="UP000182841">
    <property type="component" value="Unassembled WGS sequence"/>
</dbReference>
<dbReference type="PRINTS" id="PR00320">
    <property type="entry name" value="GPROTEINBRPT"/>
</dbReference>
<dbReference type="InterPro" id="IPR020472">
    <property type="entry name" value="WD40_PAC1"/>
</dbReference>
<feature type="region of interest" description="Disordered" evidence="4">
    <location>
        <begin position="167"/>
        <end position="189"/>
    </location>
</feature>
<accession>A0A1H9WV24</accession>
<reference evidence="6" key="1">
    <citation type="submission" date="2016-10" db="EMBL/GenBank/DDBJ databases">
        <authorList>
            <person name="Varghese N."/>
            <person name="Submissions S."/>
        </authorList>
    </citation>
    <scope>NUCLEOTIDE SEQUENCE [LARGE SCALE GENOMIC DNA]</scope>
    <source>
        <strain evidence="6">CGMCC 4.6825</strain>
    </source>
</reference>
<dbReference type="AlphaFoldDB" id="A0A1H9WV24"/>
<name>A0A1H9WV24_9ACTN</name>
<dbReference type="RefSeq" id="WP_239502272.1">
    <property type="nucleotide sequence ID" value="NZ_FOGO01000021.1"/>
</dbReference>
<dbReference type="InterPro" id="IPR011048">
    <property type="entry name" value="Haem_d1_sf"/>
</dbReference>
<dbReference type="PROSITE" id="PS00678">
    <property type="entry name" value="WD_REPEATS_1"/>
    <property type="match status" value="3"/>
</dbReference>
<evidence type="ECO:0000256" key="4">
    <source>
        <dbReference type="SAM" id="MobiDB-lite"/>
    </source>
</evidence>
<dbReference type="PANTHER" id="PTHR19848:SF8">
    <property type="entry name" value="F-BOX AND WD REPEAT DOMAIN CONTAINING 7"/>
    <property type="match status" value="1"/>
</dbReference>